<gene>
    <name evidence="1" type="ORF">DK869_08610</name>
</gene>
<dbReference type="RefSeq" id="WP_110439609.1">
    <property type="nucleotide sequence ID" value="NZ_CP033087.1"/>
</dbReference>
<name>A0A318N0M4_9PROT</name>
<comment type="caution">
    <text evidence="1">The sequence shown here is derived from an EMBL/GenBank/DDBJ whole genome shotgun (WGS) entry which is preliminary data.</text>
</comment>
<dbReference type="Proteomes" id="UP000247565">
    <property type="component" value="Unassembled WGS sequence"/>
</dbReference>
<dbReference type="GeneID" id="83702096"/>
<dbReference type="AlphaFoldDB" id="A0A318N0M4"/>
<dbReference type="OrthoDB" id="9804725at2"/>
<protein>
    <submittedName>
        <fullName evidence="1">Uncharacterized protein</fullName>
    </submittedName>
</protein>
<dbReference type="EMBL" id="QGLT01000007">
    <property type="protein sequence ID" value="PXY98803.1"/>
    <property type="molecule type" value="Genomic_DNA"/>
</dbReference>
<proteinExistence type="predicted"/>
<reference evidence="1 2" key="1">
    <citation type="submission" date="2018-05" db="EMBL/GenBank/DDBJ databases">
        <title>Reference genomes for bee gut microbiota database.</title>
        <authorList>
            <person name="Ellegaard K.M."/>
        </authorList>
    </citation>
    <scope>NUCLEOTIDE SEQUENCE [LARGE SCALE GENOMIC DNA]</scope>
    <source>
        <strain evidence="1 2">ESL0284</strain>
    </source>
</reference>
<evidence type="ECO:0000313" key="1">
    <source>
        <dbReference type="EMBL" id="PXY98803.1"/>
    </source>
</evidence>
<keyword evidence="2" id="KW-1185">Reference proteome</keyword>
<evidence type="ECO:0000313" key="2">
    <source>
        <dbReference type="Proteomes" id="UP000247565"/>
    </source>
</evidence>
<accession>A0A318N0M4</accession>
<organism evidence="1 2">
    <name type="scientific">Commensalibacter melissae</name>
    <dbReference type="NCBI Taxonomy" id="2070537"/>
    <lineage>
        <taxon>Bacteria</taxon>
        <taxon>Pseudomonadati</taxon>
        <taxon>Pseudomonadota</taxon>
        <taxon>Alphaproteobacteria</taxon>
        <taxon>Acetobacterales</taxon>
        <taxon>Acetobacteraceae</taxon>
    </lineage>
</organism>
<sequence length="455" mass="52708">MRIKFVVFYTEGTPNDEGSDLTKVVRTVRSLVEEAGHEFDAYTPKRLYQMGAGELVKAYPDKYNLGNNPNTHKFGLFSWKPFTILHALSTMEKGDVIFYLDANIAKYPTLRLVIQSINTIINKALNFCDFYIGRELTEQILKASDFCSIRQIEEIGGNSLFVQNFPLLIANNIIAKVSDFAFDILLDWLAMCRVKEYILPPTKEEEKSPNFKWFCADQSILNMIIARHIEEGLLPWFFPNICHGRSNNFSIPNNDHIQYLSHSTEVIWNRPKFREQHQKQIASTQIFLDNICNSKTIGNPWITLDYNLKDWQAADDATFTPLENDNYAFADGDQNNYHLIRIHDPKLQNMEIDLEIIAKKYPSSDPKIGMHIQQWGGIDLCTIYENNDKTIHPHTVFATATPLKNNFYMYHVRFFNYHDTLSIGTGCPQGRYLGKNNKQFEFSSIKIKRRFINPL</sequence>